<dbReference type="HOGENOM" id="CLU_563757_0_0_4"/>
<dbReference type="Pfam" id="PF01943">
    <property type="entry name" value="Polysacc_synt"/>
    <property type="match status" value="1"/>
</dbReference>
<feature type="transmembrane region" description="Helical" evidence="6">
    <location>
        <begin position="80"/>
        <end position="106"/>
    </location>
</feature>
<evidence type="ECO:0000256" key="5">
    <source>
        <dbReference type="ARBA" id="ARBA00023136"/>
    </source>
</evidence>
<dbReference type="InterPro" id="IPR002797">
    <property type="entry name" value="Polysacc_synth"/>
</dbReference>
<dbReference type="PANTHER" id="PTHR30250:SF11">
    <property type="entry name" value="O-ANTIGEN TRANSPORTER-RELATED"/>
    <property type="match status" value="1"/>
</dbReference>
<gene>
    <name evidence="7" type="ORF">VAPA_1c53860</name>
</gene>
<feature type="transmembrane region" description="Helical" evidence="6">
    <location>
        <begin position="118"/>
        <end position="140"/>
    </location>
</feature>
<feature type="transmembrane region" description="Helical" evidence="6">
    <location>
        <begin position="300"/>
        <end position="318"/>
    </location>
</feature>
<dbReference type="AlphaFoldDB" id="T1XIP6"/>
<feature type="transmembrane region" description="Helical" evidence="6">
    <location>
        <begin position="255"/>
        <end position="279"/>
    </location>
</feature>
<dbReference type="RefSeq" id="WP_021013062.1">
    <property type="nucleotide sequence ID" value="NC_022247.1"/>
</dbReference>
<comment type="subcellular location">
    <subcellularLocation>
        <location evidence="1">Cell membrane</location>
        <topology evidence="1">Multi-pass membrane protein</topology>
    </subcellularLocation>
</comment>
<keyword evidence="3 6" id="KW-0812">Transmembrane</keyword>
<feature type="transmembrane region" description="Helical" evidence="6">
    <location>
        <begin position="12"/>
        <end position="34"/>
    </location>
</feature>
<protein>
    <submittedName>
        <fullName evidence="7">Putative polysaccharide biosynthesis protein</fullName>
    </submittedName>
</protein>
<feature type="transmembrane region" description="Helical" evidence="6">
    <location>
        <begin position="338"/>
        <end position="361"/>
    </location>
</feature>
<evidence type="ECO:0000256" key="1">
    <source>
        <dbReference type="ARBA" id="ARBA00004651"/>
    </source>
</evidence>
<feature type="transmembrane region" description="Helical" evidence="6">
    <location>
        <begin position="368"/>
        <end position="386"/>
    </location>
</feature>
<proteinExistence type="predicted"/>
<feature type="transmembrane region" description="Helical" evidence="6">
    <location>
        <begin position="453"/>
        <end position="472"/>
    </location>
</feature>
<feature type="transmembrane region" description="Helical" evidence="6">
    <location>
        <begin position="180"/>
        <end position="201"/>
    </location>
</feature>
<evidence type="ECO:0000313" key="8">
    <source>
        <dbReference type="Proteomes" id="UP000016223"/>
    </source>
</evidence>
<evidence type="ECO:0000256" key="4">
    <source>
        <dbReference type="ARBA" id="ARBA00022989"/>
    </source>
</evidence>
<keyword evidence="5 6" id="KW-0472">Membrane</keyword>
<dbReference type="Proteomes" id="UP000016223">
    <property type="component" value="Chromosome 1"/>
</dbReference>
<feature type="transmembrane region" description="Helical" evidence="6">
    <location>
        <begin position="46"/>
        <end position="68"/>
    </location>
</feature>
<organism evidence="7 8">
    <name type="scientific">Variovorax paradoxus B4</name>
    <dbReference type="NCBI Taxonomy" id="1246301"/>
    <lineage>
        <taxon>Bacteria</taxon>
        <taxon>Pseudomonadati</taxon>
        <taxon>Pseudomonadota</taxon>
        <taxon>Betaproteobacteria</taxon>
        <taxon>Burkholderiales</taxon>
        <taxon>Comamonadaceae</taxon>
        <taxon>Variovorax</taxon>
    </lineage>
</organism>
<reference evidence="7 8" key="1">
    <citation type="submission" date="2012-10" db="EMBL/GenBank/DDBJ databases">
        <title>Genome sequence of Variovorax paradoxus B4.</title>
        <authorList>
            <person name="Schuldes J."/>
            <person name="Brandt U."/>
            <person name="Hiessl S."/>
            <person name="Wuebbeler J.H."/>
            <person name="Thuermer A."/>
            <person name="Steinbuechel A."/>
            <person name="Daniel R."/>
        </authorList>
    </citation>
    <scope>NUCLEOTIDE SEQUENCE [LARGE SCALE GENOMIC DNA]</scope>
    <source>
        <strain evidence="7 8">B4</strain>
    </source>
</reference>
<feature type="transmembrane region" description="Helical" evidence="6">
    <location>
        <begin position="147"/>
        <end position="168"/>
    </location>
</feature>
<keyword evidence="2" id="KW-1003">Cell membrane</keyword>
<dbReference type="PATRIC" id="fig|1246301.3.peg.5392"/>
<dbReference type="PANTHER" id="PTHR30250">
    <property type="entry name" value="PST FAMILY PREDICTED COLANIC ACID TRANSPORTER"/>
    <property type="match status" value="1"/>
</dbReference>
<dbReference type="InterPro" id="IPR050833">
    <property type="entry name" value="Poly_Biosynth_Transport"/>
</dbReference>
<name>T1XIP6_VARPD</name>
<evidence type="ECO:0000256" key="2">
    <source>
        <dbReference type="ARBA" id="ARBA00022475"/>
    </source>
</evidence>
<sequence>MASRLRVDTALYGTAVLTDRLMGFLLLPLLTGGMSPSDYGAWTQTAVAAGLLVPLVLFASPTVAVRYFSGQALAAARWRFFLQLGAFALLLLAVCVVTGFAWPAIWSSIVFGGLEHQSLVPVLLTLLAAEAAIEFSIGWLRTIGRIGVVAAALVLRSVTRYLVVFLLVDGARGALINWLGSYAIVQIVLASAVLAATAWILRCSPGIAPKVARSPKLGELLTFAGPLTVLALFTSLNSLLDRFVLVRWLGLDGVAIYAAAVSLCTIPAAFYSVLGFTLFPELSRQWHGRRLEDVSKLVTLALRVFLFFCLPTVAMLFVGGSWALQFLTNEAYQAPLEVFLFLGLAVSAFGIYQILLYVLLLDGRSLQILLLAILATVINLALNYLLASRWGMSGAAVAAATSNIVMVVVAIHITRKILPWSFPWPDILGIGARAALAAMPFAVFAFYAVLSDFFGMIAIMLGAVCYLIFDWVHPASIVRSMLRR</sequence>
<dbReference type="KEGG" id="vpd:VAPA_1c53860"/>
<feature type="transmembrane region" description="Helical" evidence="6">
    <location>
        <begin position="426"/>
        <end position="447"/>
    </location>
</feature>
<feature type="transmembrane region" description="Helical" evidence="6">
    <location>
        <begin position="392"/>
        <end position="414"/>
    </location>
</feature>
<keyword evidence="4 6" id="KW-1133">Transmembrane helix</keyword>
<evidence type="ECO:0000313" key="7">
    <source>
        <dbReference type="EMBL" id="AGU52438.1"/>
    </source>
</evidence>
<dbReference type="EMBL" id="CP003911">
    <property type="protein sequence ID" value="AGU52438.1"/>
    <property type="molecule type" value="Genomic_DNA"/>
</dbReference>
<accession>T1XIP6</accession>
<evidence type="ECO:0000256" key="3">
    <source>
        <dbReference type="ARBA" id="ARBA00022692"/>
    </source>
</evidence>
<feature type="transmembrane region" description="Helical" evidence="6">
    <location>
        <begin position="221"/>
        <end position="240"/>
    </location>
</feature>
<evidence type="ECO:0000256" key="6">
    <source>
        <dbReference type="SAM" id="Phobius"/>
    </source>
</evidence>
<dbReference type="GO" id="GO:0005886">
    <property type="term" value="C:plasma membrane"/>
    <property type="evidence" value="ECO:0007669"/>
    <property type="project" value="UniProtKB-SubCell"/>
</dbReference>